<reference evidence="3" key="1">
    <citation type="journal article" date="2019" name="Int. J. Syst. Evol. Microbiol.">
        <title>The Global Catalogue of Microorganisms (GCM) 10K type strain sequencing project: providing services to taxonomists for standard genome sequencing and annotation.</title>
        <authorList>
            <consortium name="The Broad Institute Genomics Platform"/>
            <consortium name="The Broad Institute Genome Sequencing Center for Infectious Disease"/>
            <person name="Wu L."/>
            <person name="Ma J."/>
        </authorList>
    </citation>
    <scope>NUCLEOTIDE SEQUENCE [LARGE SCALE GENOMIC DNA]</scope>
    <source>
        <strain evidence="3">JCM 16703</strain>
    </source>
</reference>
<feature type="region of interest" description="Disordered" evidence="1">
    <location>
        <begin position="1"/>
        <end position="22"/>
    </location>
</feature>
<protein>
    <submittedName>
        <fullName evidence="2">Uncharacterized protein</fullName>
    </submittedName>
</protein>
<organism evidence="2 3">
    <name type="scientific">Nocardioides fonticola</name>
    <dbReference type="NCBI Taxonomy" id="450363"/>
    <lineage>
        <taxon>Bacteria</taxon>
        <taxon>Bacillati</taxon>
        <taxon>Actinomycetota</taxon>
        <taxon>Actinomycetes</taxon>
        <taxon>Propionibacteriales</taxon>
        <taxon>Nocardioidaceae</taxon>
        <taxon>Nocardioides</taxon>
    </lineage>
</organism>
<name>A0ABP7XA48_9ACTN</name>
<dbReference type="RefSeq" id="WP_344731431.1">
    <property type="nucleotide sequence ID" value="NZ_BAAAZH010000001.1"/>
</dbReference>
<proteinExistence type="predicted"/>
<keyword evidence="3" id="KW-1185">Reference proteome</keyword>
<evidence type="ECO:0000313" key="3">
    <source>
        <dbReference type="Proteomes" id="UP001501495"/>
    </source>
</evidence>
<dbReference type="EMBL" id="BAAAZH010000001">
    <property type="protein sequence ID" value="GAA4109043.1"/>
    <property type="molecule type" value="Genomic_DNA"/>
</dbReference>
<feature type="compositionally biased region" description="Low complexity" evidence="1">
    <location>
        <begin position="1"/>
        <end position="21"/>
    </location>
</feature>
<accession>A0ABP7XA48</accession>
<comment type="caution">
    <text evidence="2">The sequence shown here is derived from an EMBL/GenBank/DDBJ whole genome shotgun (WGS) entry which is preliminary data.</text>
</comment>
<sequence length="87" mass="9372">MTPTITGPATVAEPTTEPTSTGALGAIENGTHEMQLIHEELARAQMAARLGEAQTIRRERQLARAIRLSRKAEAVAQQARLAIARTL</sequence>
<evidence type="ECO:0000256" key="1">
    <source>
        <dbReference type="SAM" id="MobiDB-lite"/>
    </source>
</evidence>
<gene>
    <name evidence="2" type="ORF">GCM10022215_03150</name>
</gene>
<evidence type="ECO:0000313" key="2">
    <source>
        <dbReference type="EMBL" id="GAA4109043.1"/>
    </source>
</evidence>
<dbReference type="Proteomes" id="UP001501495">
    <property type="component" value="Unassembled WGS sequence"/>
</dbReference>